<dbReference type="SFLD" id="SFLDS00003">
    <property type="entry name" value="Haloacid_Dehalogenase"/>
    <property type="match status" value="1"/>
</dbReference>
<dbReference type="SUPFAM" id="SSF81653">
    <property type="entry name" value="Calcium ATPase, transduction domain A"/>
    <property type="match status" value="1"/>
</dbReference>
<dbReference type="InterPro" id="IPR036412">
    <property type="entry name" value="HAD-like_sf"/>
</dbReference>
<dbReference type="SUPFAM" id="SSF81660">
    <property type="entry name" value="Metal cation-transporting ATPase, ATP-binding domain N"/>
    <property type="match status" value="1"/>
</dbReference>
<dbReference type="GO" id="GO:0016887">
    <property type="term" value="F:ATP hydrolysis activity"/>
    <property type="evidence" value="ECO:0007669"/>
    <property type="project" value="InterPro"/>
</dbReference>
<keyword evidence="7" id="KW-1278">Translocase</keyword>
<dbReference type="GO" id="GO:0007030">
    <property type="term" value="P:Golgi organization"/>
    <property type="evidence" value="ECO:0007669"/>
    <property type="project" value="TreeGrafter"/>
</dbReference>
<feature type="domain" description="P-type ATPase N-terminal" evidence="12">
    <location>
        <begin position="9"/>
        <end position="64"/>
    </location>
</feature>
<dbReference type="Gene3D" id="2.70.150.10">
    <property type="entry name" value="Calcium-transporting ATPase, cytoplasmic transduction domain A"/>
    <property type="match status" value="1"/>
</dbReference>
<keyword evidence="2 11" id="KW-0812">Transmembrane</keyword>
<evidence type="ECO:0000256" key="4">
    <source>
        <dbReference type="ARBA" id="ARBA00022741"/>
    </source>
</evidence>
<feature type="transmembrane region" description="Helical" evidence="11">
    <location>
        <begin position="921"/>
        <end position="940"/>
    </location>
</feature>
<evidence type="ECO:0000256" key="6">
    <source>
        <dbReference type="ARBA" id="ARBA00022842"/>
    </source>
</evidence>
<dbReference type="InterPro" id="IPR032631">
    <property type="entry name" value="P-type_ATPase_N"/>
</dbReference>
<name>A0A8C5J7D4_JUNHY</name>
<evidence type="ECO:0000259" key="13">
    <source>
        <dbReference type="Pfam" id="PF16212"/>
    </source>
</evidence>
<dbReference type="GO" id="GO:0046872">
    <property type="term" value="F:metal ion binding"/>
    <property type="evidence" value="ECO:0007669"/>
    <property type="project" value="UniProtKB-KW"/>
</dbReference>
<comment type="subcellular location">
    <subcellularLocation>
        <location evidence="1">Membrane</location>
        <topology evidence="1">Multi-pass membrane protein</topology>
    </subcellularLocation>
</comment>
<dbReference type="InterPro" id="IPR023298">
    <property type="entry name" value="ATPase_P-typ_TM_dom_sf"/>
</dbReference>
<keyword evidence="4" id="KW-0547">Nucleotide-binding</keyword>
<dbReference type="OMA" id="NATECVI"/>
<protein>
    <submittedName>
        <fullName evidence="14">ATPase phospholipid transporting 8B3</fullName>
    </submittedName>
</protein>
<sequence length="1188" mass="132999">KKFAFCLSKRKYSGNAIRTAKYNLLTFLPLNLYEQFHRMANVYFVFVILLQTFPEISTLPWYTLLFPLSCLLIIRGLRDLVDDIGRHRSDRSINSRPCEILAGSRFRWRQWRDICVGDIVRLRKDSVVPADLLLLCSSEPSSLCYVETADIDGETNLKFRQALLVTHQELQSEESMAAFDGRVRCEEPNSRLHTFTGTLRWRGRTHALDGDRILLRGCRVRNTALCHGLVLYAGECPWRGFWWALWGFLILGSSHAGLPPQIFLLLLATSLGLAVASGFWARTFQEKHSYLAALYQHTSPAHQAFLNFWGFTILLSIIIPMSMYITFEFIYLVNSCFINWDLEMYYGAKDIPAEARSTSLSDQLGQIQYIFSDKTGTLTQNIMSFKKCCVNGTIYGNLGWDLFVGAQMNLELVLSTPADCPRGVCWESLYQLVYQAASPDEEALVLAARSLGYVFLGRTQDSITIRELGTTRTYELLAMLDFNSDRKRMSVLGEWGGVGCPSPFCAQPTRDGTGMARLRSRGPQESLTESALDRFAEETLRTLCVASREVSEAEFRTWGRRHREAAALLGERARELDRLYDEMEQNLQLLGATAIEDKLQDGVPETIQLLKLGNIKVWVLTGDKQETAMNIGYACRLLTDDMEILEEKEVLTEKKGWPWQWLCCGRAEASQDQGALVEKAFVDLATSCQAVICCRVTPKQKALMVQLVKKHKKAVTLAIGDGANDVNMIKTADIGVGISGLEGLQAVQCSDYALAQFSFLQRLLLVHGRWNYLRICKFLRCFFYKTFAGLLAQVWFAFHSGFTAQPLYEGWFLALYNIFYTAYPVLSVGLFEQDVSAKKSLEFPELYVVGQQDELFNYRVFGVTLLHGVGTSLISFYITLWAFEDHVGTKVVGDYESFSVTVALSALLSVLIVLDTQYWTVLSFLMVTASLLLFCLFSFLTQTVDAYRIAPAIFRFPGEVPWVIPAALPFPGLGRIQLRARRAPEPPVELRSHVPRGSFRRSSYAFSHQQGYGGLITRGDSLRVRDSLCVRDSGDNGHVRDSLRVRDSRDSGRVRDSLCAGDSLLAAHCHQLPIVTRLTDHCHQAPCLMPPGSLSTATRLTDLCHRLPIATKFPDCCHQTLCPLSPSSPSPCDPLAASPAPLALPSPQSLWCEADPSPGCTHKGSAAGPDSLINSGLITCPDGEQQRV</sequence>
<evidence type="ECO:0000256" key="8">
    <source>
        <dbReference type="ARBA" id="ARBA00022989"/>
    </source>
</evidence>
<dbReference type="Ensembl" id="ENSJHYT00000018160.1">
    <property type="protein sequence ID" value="ENSJHYP00000015043.1"/>
    <property type="gene ID" value="ENSJHYG00000011583.1"/>
</dbReference>
<keyword evidence="9 11" id="KW-0472">Membrane</keyword>
<dbReference type="InterPro" id="IPR023299">
    <property type="entry name" value="ATPase_P-typ_cyto_dom_N"/>
</dbReference>
<dbReference type="GO" id="GO:0140326">
    <property type="term" value="F:ATPase-coupled intramembrane lipid transporter activity"/>
    <property type="evidence" value="ECO:0007669"/>
    <property type="project" value="TreeGrafter"/>
</dbReference>
<dbReference type="SUPFAM" id="SSF56784">
    <property type="entry name" value="HAD-like"/>
    <property type="match status" value="1"/>
</dbReference>
<dbReference type="NCBIfam" id="TIGR01494">
    <property type="entry name" value="ATPase_P-type"/>
    <property type="match status" value="1"/>
</dbReference>
<dbReference type="Pfam" id="PF16212">
    <property type="entry name" value="PhoLip_ATPase_C"/>
    <property type="match status" value="1"/>
</dbReference>
<dbReference type="Gene3D" id="3.40.50.1000">
    <property type="entry name" value="HAD superfamily/HAD-like"/>
    <property type="match status" value="1"/>
</dbReference>
<dbReference type="SUPFAM" id="SSF81665">
    <property type="entry name" value="Calcium ATPase, transmembrane domain M"/>
    <property type="match status" value="1"/>
</dbReference>
<keyword evidence="10" id="KW-0175">Coiled coil</keyword>
<evidence type="ECO:0000256" key="2">
    <source>
        <dbReference type="ARBA" id="ARBA00022692"/>
    </source>
</evidence>
<evidence type="ECO:0000256" key="1">
    <source>
        <dbReference type="ARBA" id="ARBA00004141"/>
    </source>
</evidence>
<dbReference type="CDD" id="cd02073">
    <property type="entry name" value="P-type_ATPase_APLT_Dnf-like"/>
    <property type="match status" value="1"/>
</dbReference>
<dbReference type="FunFam" id="3.40.50.1000:FF:000001">
    <property type="entry name" value="Phospholipid-transporting ATPase IC"/>
    <property type="match status" value="1"/>
</dbReference>
<dbReference type="Pfam" id="PF00702">
    <property type="entry name" value="Hydrolase"/>
    <property type="match status" value="1"/>
</dbReference>
<feature type="transmembrane region" description="Helical" evidence="11">
    <location>
        <begin position="810"/>
        <end position="831"/>
    </location>
</feature>
<dbReference type="InterPro" id="IPR023214">
    <property type="entry name" value="HAD_sf"/>
</dbReference>
<dbReference type="InterPro" id="IPR001757">
    <property type="entry name" value="P_typ_ATPase"/>
</dbReference>
<dbReference type="SFLD" id="SFLDF00027">
    <property type="entry name" value="p-type_atpase"/>
    <property type="match status" value="1"/>
</dbReference>
<dbReference type="Pfam" id="PF16209">
    <property type="entry name" value="PhoLip_ATPase_N"/>
    <property type="match status" value="1"/>
</dbReference>
<keyword evidence="15" id="KW-1185">Reference proteome</keyword>
<evidence type="ECO:0000256" key="11">
    <source>
        <dbReference type="SAM" id="Phobius"/>
    </source>
</evidence>
<dbReference type="PROSITE" id="PS00154">
    <property type="entry name" value="ATPASE_E1_E2"/>
    <property type="match status" value="1"/>
</dbReference>
<evidence type="ECO:0000313" key="14">
    <source>
        <dbReference type="Ensembl" id="ENSJHYP00000015043.1"/>
    </source>
</evidence>
<feature type="transmembrane region" description="Helical" evidence="11">
    <location>
        <begin position="304"/>
        <end position="327"/>
    </location>
</feature>
<feature type="coiled-coil region" evidence="10">
    <location>
        <begin position="566"/>
        <end position="593"/>
    </location>
</feature>
<dbReference type="GO" id="GO:0005524">
    <property type="term" value="F:ATP binding"/>
    <property type="evidence" value="ECO:0007669"/>
    <property type="project" value="UniProtKB-KW"/>
</dbReference>
<feature type="transmembrane region" description="Helical" evidence="11">
    <location>
        <begin position="895"/>
        <end position="914"/>
    </location>
</feature>
<feature type="transmembrane region" description="Helical" evidence="11">
    <location>
        <begin position="36"/>
        <end position="53"/>
    </location>
</feature>
<evidence type="ECO:0000256" key="5">
    <source>
        <dbReference type="ARBA" id="ARBA00022840"/>
    </source>
</evidence>
<feature type="transmembrane region" description="Helical" evidence="11">
    <location>
        <begin position="262"/>
        <end position="283"/>
    </location>
</feature>
<dbReference type="InterPro" id="IPR008250">
    <property type="entry name" value="ATPase_P-typ_transduc_dom_A_sf"/>
</dbReference>
<dbReference type="InterPro" id="IPR032630">
    <property type="entry name" value="P_typ_ATPase_c"/>
</dbReference>
<dbReference type="GO" id="GO:0005802">
    <property type="term" value="C:trans-Golgi network"/>
    <property type="evidence" value="ECO:0007669"/>
    <property type="project" value="TreeGrafter"/>
</dbReference>
<dbReference type="PRINTS" id="PR00119">
    <property type="entry name" value="CATATPASE"/>
</dbReference>
<keyword evidence="3" id="KW-0479">Metal-binding</keyword>
<keyword evidence="6" id="KW-0460">Magnesium</keyword>
<accession>A0A8C5J7D4</accession>
<keyword evidence="8 11" id="KW-1133">Transmembrane helix</keyword>
<dbReference type="PANTHER" id="PTHR24092:SF78">
    <property type="entry name" value="PHOSPHOLIPID-TRANSPORTING ATPASE IK"/>
    <property type="match status" value="1"/>
</dbReference>
<dbReference type="PANTHER" id="PTHR24092">
    <property type="entry name" value="PROBABLE PHOSPHOLIPID-TRANSPORTING ATPASE"/>
    <property type="match status" value="1"/>
</dbReference>
<dbReference type="InterPro" id="IPR018303">
    <property type="entry name" value="ATPase_P-typ_P_site"/>
</dbReference>
<dbReference type="SFLD" id="SFLDG00002">
    <property type="entry name" value="C1.7:_P-type_atpase_like"/>
    <property type="match status" value="1"/>
</dbReference>
<reference evidence="14" key="2">
    <citation type="submission" date="2025-09" db="UniProtKB">
        <authorList>
            <consortium name="Ensembl"/>
        </authorList>
    </citation>
    <scope>IDENTIFICATION</scope>
</reference>
<evidence type="ECO:0000313" key="15">
    <source>
        <dbReference type="Proteomes" id="UP000694408"/>
    </source>
</evidence>
<dbReference type="AlphaFoldDB" id="A0A8C5J7D4"/>
<feature type="transmembrane region" description="Helical" evidence="11">
    <location>
        <begin position="860"/>
        <end position="883"/>
    </location>
</feature>
<evidence type="ECO:0000256" key="7">
    <source>
        <dbReference type="ARBA" id="ARBA00022967"/>
    </source>
</evidence>
<proteinExistence type="predicted"/>
<evidence type="ECO:0000256" key="10">
    <source>
        <dbReference type="SAM" id="Coils"/>
    </source>
</evidence>
<reference evidence="14" key="1">
    <citation type="submission" date="2025-08" db="UniProtKB">
        <authorList>
            <consortium name="Ensembl"/>
        </authorList>
    </citation>
    <scope>IDENTIFICATION</scope>
</reference>
<keyword evidence="5" id="KW-0067">ATP-binding</keyword>
<evidence type="ECO:0000256" key="9">
    <source>
        <dbReference type="ARBA" id="ARBA00023136"/>
    </source>
</evidence>
<dbReference type="Proteomes" id="UP000694408">
    <property type="component" value="Unplaced"/>
</dbReference>
<evidence type="ECO:0000256" key="3">
    <source>
        <dbReference type="ARBA" id="ARBA00022723"/>
    </source>
</evidence>
<organism evidence="14 15">
    <name type="scientific">Junco hyemalis</name>
    <name type="common">Dark-eyed junco</name>
    <dbReference type="NCBI Taxonomy" id="40217"/>
    <lineage>
        <taxon>Eukaryota</taxon>
        <taxon>Metazoa</taxon>
        <taxon>Chordata</taxon>
        <taxon>Craniata</taxon>
        <taxon>Vertebrata</taxon>
        <taxon>Euteleostomi</taxon>
        <taxon>Archelosauria</taxon>
        <taxon>Archosauria</taxon>
        <taxon>Dinosauria</taxon>
        <taxon>Saurischia</taxon>
        <taxon>Theropoda</taxon>
        <taxon>Coelurosauria</taxon>
        <taxon>Aves</taxon>
        <taxon>Neognathae</taxon>
        <taxon>Neoaves</taxon>
        <taxon>Telluraves</taxon>
        <taxon>Australaves</taxon>
        <taxon>Passeriformes</taxon>
        <taxon>Passerellidae</taxon>
        <taxon>Junco</taxon>
    </lineage>
</organism>
<dbReference type="Gene3D" id="3.40.1110.10">
    <property type="entry name" value="Calcium-transporting ATPase, cytoplasmic domain N"/>
    <property type="match status" value="1"/>
</dbReference>
<evidence type="ECO:0000259" key="12">
    <source>
        <dbReference type="Pfam" id="PF16209"/>
    </source>
</evidence>
<feature type="domain" description="P-type ATPase C-terminal" evidence="13">
    <location>
        <begin position="747"/>
        <end position="947"/>
    </location>
</feature>
<dbReference type="GO" id="GO:0005886">
    <property type="term" value="C:plasma membrane"/>
    <property type="evidence" value="ECO:0007669"/>
    <property type="project" value="TreeGrafter"/>
</dbReference>
<dbReference type="GO" id="GO:0045332">
    <property type="term" value="P:phospholipid translocation"/>
    <property type="evidence" value="ECO:0007669"/>
    <property type="project" value="TreeGrafter"/>
</dbReference>
<dbReference type="InterPro" id="IPR044492">
    <property type="entry name" value="P_typ_ATPase_HD_dom"/>
</dbReference>